<proteinExistence type="predicted"/>
<organism evidence="1 2">
    <name type="scientific">Tomitella cavernea</name>
    <dbReference type="NCBI Taxonomy" id="1387982"/>
    <lineage>
        <taxon>Bacteria</taxon>
        <taxon>Bacillati</taxon>
        <taxon>Actinomycetota</taxon>
        <taxon>Actinomycetes</taxon>
        <taxon>Mycobacteriales</taxon>
        <taxon>Tomitella</taxon>
    </lineage>
</organism>
<accession>A0ABP9C3P5</accession>
<reference evidence="2" key="1">
    <citation type="journal article" date="2019" name="Int. J. Syst. Evol. Microbiol.">
        <title>The Global Catalogue of Microorganisms (GCM) 10K type strain sequencing project: providing services to taxonomists for standard genome sequencing and annotation.</title>
        <authorList>
            <consortium name="The Broad Institute Genomics Platform"/>
            <consortium name="The Broad Institute Genome Sequencing Center for Infectious Disease"/>
            <person name="Wu L."/>
            <person name="Ma J."/>
        </authorList>
    </citation>
    <scope>NUCLEOTIDE SEQUENCE [LARGE SCALE GENOMIC DNA]</scope>
    <source>
        <strain evidence="2">JCM 18542</strain>
    </source>
</reference>
<evidence type="ECO:0000313" key="2">
    <source>
        <dbReference type="Proteomes" id="UP001500839"/>
    </source>
</evidence>
<evidence type="ECO:0000313" key="1">
    <source>
        <dbReference type="EMBL" id="GAA4804154.1"/>
    </source>
</evidence>
<name>A0ABP9C3P5_9ACTN</name>
<dbReference type="EMBL" id="BAABKQ010000001">
    <property type="protein sequence ID" value="GAA4804154.1"/>
    <property type="molecule type" value="Genomic_DNA"/>
</dbReference>
<sequence>MLAVNRFLGGVPAWVCAAEPALRPLAEDAWADEVGYIDPYDDVWASLRESLAGWVEGDLAGLPRTAQIADLFTAPAIPGSAQVRTPAAIASVEDPAAVTAWADTVGALWSDPGRGDERWSVVPVAWWALVERIADGAPSTGPEVLGALTDRLADSGDHASALRVLVAVGDWPRATECMRRDFSHLMRQDIQLVRTFLEALPPEHSRHDPMVEMGRSVFAGLDAGTFGAVTRMSRSADARRDDADLPLSDVVSGATASIVLLRLSGAFEDGAALAARIADRVAGLPSGEHELIKG</sequence>
<gene>
    <name evidence="1" type="ORF">GCM10023353_03290</name>
</gene>
<dbReference type="RefSeq" id="WP_207280184.1">
    <property type="nucleotide sequence ID" value="NZ_JAENKO010000033.1"/>
</dbReference>
<dbReference type="Proteomes" id="UP001500839">
    <property type="component" value="Unassembled WGS sequence"/>
</dbReference>
<comment type="caution">
    <text evidence="1">The sequence shown here is derived from an EMBL/GenBank/DDBJ whole genome shotgun (WGS) entry which is preliminary data.</text>
</comment>
<protein>
    <submittedName>
        <fullName evidence="1">Uncharacterized protein</fullName>
    </submittedName>
</protein>
<keyword evidence="2" id="KW-1185">Reference proteome</keyword>